<keyword evidence="3" id="KW-1185">Reference proteome</keyword>
<evidence type="ECO:0000313" key="3">
    <source>
        <dbReference type="Proteomes" id="UP000193642"/>
    </source>
</evidence>
<feature type="compositionally biased region" description="Low complexity" evidence="1">
    <location>
        <begin position="285"/>
        <end position="300"/>
    </location>
</feature>
<accession>A0A1Y2BW41</accession>
<dbReference type="Proteomes" id="UP000193642">
    <property type="component" value="Unassembled WGS sequence"/>
</dbReference>
<name>A0A1Y2BW41_9FUNG</name>
<organism evidence="2 3">
    <name type="scientific">Rhizoclosmatium globosum</name>
    <dbReference type="NCBI Taxonomy" id="329046"/>
    <lineage>
        <taxon>Eukaryota</taxon>
        <taxon>Fungi</taxon>
        <taxon>Fungi incertae sedis</taxon>
        <taxon>Chytridiomycota</taxon>
        <taxon>Chytridiomycota incertae sedis</taxon>
        <taxon>Chytridiomycetes</taxon>
        <taxon>Chytridiales</taxon>
        <taxon>Chytriomycetaceae</taxon>
        <taxon>Rhizoclosmatium</taxon>
    </lineage>
</organism>
<gene>
    <name evidence="2" type="ORF">BCR33DRAFT_422816</name>
</gene>
<feature type="compositionally biased region" description="Polar residues" evidence="1">
    <location>
        <begin position="153"/>
        <end position="204"/>
    </location>
</feature>
<protein>
    <submittedName>
        <fullName evidence="2">Uncharacterized protein</fullName>
    </submittedName>
</protein>
<sequence>MGPGYEGFFQAALFQEPASWTRNQSPCHAPHRAAPKQLNKQPSFKAATPISKPSTPAPKAQANNNLKGNKAAPVSATKNKNAIKWNSPAGKQLILRPKNELVIYTPLWIQVYHWAQFRGQKQQRGRSADKTNKAQRLQQQKQRIAAQRKPNDRQQSPAPKQLSRQASAVQPKSPATVSRQASSIQSKSPAPLSRQQSALQQKNKPASPIKKKGNSSPVDYSSNTWEQYYTPKLVAKSSYPVYEQAPAPKAAPNKNIKLAPGKSLKSKIPPPQEAKSPEIFSFVKSPSASAAHSRATSAQSNRNAAPLKKQPSASSPVSGPDFFAQYLDRSASPAPSKPTSRQASAKPLTQASNTLPSAPQSQSQPHT</sequence>
<feature type="region of interest" description="Disordered" evidence="1">
    <location>
        <begin position="122"/>
        <end position="222"/>
    </location>
</feature>
<feature type="compositionally biased region" description="Low complexity" evidence="1">
    <location>
        <begin position="134"/>
        <end position="148"/>
    </location>
</feature>
<evidence type="ECO:0000256" key="1">
    <source>
        <dbReference type="SAM" id="MobiDB-lite"/>
    </source>
</evidence>
<evidence type="ECO:0000313" key="2">
    <source>
        <dbReference type="EMBL" id="ORY38877.1"/>
    </source>
</evidence>
<reference evidence="2 3" key="1">
    <citation type="submission" date="2016-07" db="EMBL/GenBank/DDBJ databases">
        <title>Pervasive Adenine N6-methylation of Active Genes in Fungi.</title>
        <authorList>
            <consortium name="DOE Joint Genome Institute"/>
            <person name="Mondo S.J."/>
            <person name="Dannebaum R.O."/>
            <person name="Kuo R.C."/>
            <person name="Labutti K."/>
            <person name="Haridas S."/>
            <person name="Kuo A."/>
            <person name="Salamov A."/>
            <person name="Ahrendt S.R."/>
            <person name="Lipzen A."/>
            <person name="Sullivan W."/>
            <person name="Andreopoulos W.B."/>
            <person name="Clum A."/>
            <person name="Lindquist E."/>
            <person name="Daum C."/>
            <person name="Ramamoorthy G.K."/>
            <person name="Gryganskyi A."/>
            <person name="Culley D."/>
            <person name="Magnuson J.K."/>
            <person name="James T.Y."/>
            <person name="O'Malley M.A."/>
            <person name="Stajich J.E."/>
            <person name="Spatafora J.W."/>
            <person name="Visel A."/>
            <person name="Grigoriev I.V."/>
        </authorList>
    </citation>
    <scope>NUCLEOTIDE SEQUENCE [LARGE SCALE GENOMIC DNA]</scope>
    <source>
        <strain evidence="2 3">JEL800</strain>
    </source>
</reference>
<dbReference type="OrthoDB" id="2146501at2759"/>
<comment type="caution">
    <text evidence="2">The sequence shown here is derived from an EMBL/GenBank/DDBJ whole genome shotgun (WGS) entry which is preliminary data.</text>
</comment>
<dbReference type="AlphaFoldDB" id="A0A1Y2BW41"/>
<dbReference type="EMBL" id="MCGO01000042">
    <property type="protein sequence ID" value="ORY38877.1"/>
    <property type="molecule type" value="Genomic_DNA"/>
</dbReference>
<feature type="compositionally biased region" description="Polar residues" evidence="1">
    <location>
        <begin position="337"/>
        <end position="367"/>
    </location>
</feature>
<feature type="region of interest" description="Disordered" evidence="1">
    <location>
        <begin position="245"/>
        <end position="367"/>
    </location>
</feature>
<feature type="compositionally biased region" description="Low complexity" evidence="1">
    <location>
        <begin position="245"/>
        <end position="260"/>
    </location>
</feature>
<proteinExistence type="predicted"/>
<feature type="region of interest" description="Disordered" evidence="1">
    <location>
        <begin position="20"/>
        <end position="83"/>
    </location>
</feature>